<dbReference type="Proteomes" id="UP000318833">
    <property type="component" value="Unassembled WGS sequence"/>
</dbReference>
<dbReference type="EMBL" id="VLNR01000041">
    <property type="protein sequence ID" value="TSE06747.1"/>
    <property type="molecule type" value="Genomic_DNA"/>
</dbReference>
<feature type="transmembrane region" description="Helical" evidence="1">
    <location>
        <begin position="18"/>
        <end position="41"/>
    </location>
</feature>
<evidence type="ECO:0000313" key="3">
    <source>
        <dbReference type="Proteomes" id="UP000318833"/>
    </source>
</evidence>
<dbReference type="AlphaFoldDB" id="A0A554VH18"/>
<proteinExistence type="predicted"/>
<organism evidence="2 3">
    <name type="scientific">Aquimarina algiphila</name>
    <dbReference type="NCBI Taxonomy" id="2047982"/>
    <lineage>
        <taxon>Bacteria</taxon>
        <taxon>Pseudomonadati</taxon>
        <taxon>Bacteroidota</taxon>
        <taxon>Flavobacteriia</taxon>
        <taxon>Flavobacteriales</taxon>
        <taxon>Flavobacteriaceae</taxon>
        <taxon>Aquimarina</taxon>
    </lineage>
</organism>
<dbReference type="RefSeq" id="WP_143917441.1">
    <property type="nucleotide sequence ID" value="NZ_CANMIK010000046.1"/>
</dbReference>
<gene>
    <name evidence="2" type="ORF">FOF46_18195</name>
</gene>
<sequence length="167" mass="19785">MNDFITALKNDKRKRKRLVFMLLFVVFLFGIPIYTNAFIYFDNKAMYENPESGQYYVFKHFNYTKYGVPKNKISLYPPALEILKVNKVSKDAITFLIPEYIFPFTGKINSSHIREVKRLEQENGMFSSSSTIVVPTKDIKKYWDNHSFFYDNENEKNKNIIKLVGIY</sequence>
<keyword evidence="1" id="KW-1133">Transmembrane helix</keyword>
<protein>
    <submittedName>
        <fullName evidence="2">Uncharacterized protein</fullName>
    </submittedName>
</protein>
<evidence type="ECO:0000313" key="2">
    <source>
        <dbReference type="EMBL" id="TSE06747.1"/>
    </source>
</evidence>
<keyword evidence="1" id="KW-0472">Membrane</keyword>
<evidence type="ECO:0000256" key="1">
    <source>
        <dbReference type="SAM" id="Phobius"/>
    </source>
</evidence>
<name>A0A554VH18_9FLAO</name>
<keyword evidence="3" id="KW-1185">Reference proteome</keyword>
<comment type="caution">
    <text evidence="2">The sequence shown here is derived from an EMBL/GenBank/DDBJ whole genome shotgun (WGS) entry which is preliminary data.</text>
</comment>
<reference evidence="2 3" key="1">
    <citation type="submission" date="2019-07" db="EMBL/GenBank/DDBJ databases">
        <title>The draft genome sequence of Aquimarina algiphila M91.</title>
        <authorList>
            <person name="Meng X."/>
        </authorList>
    </citation>
    <scope>NUCLEOTIDE SEQUENCE [LARGE SCALE GENOMIC DNA]</scope>
    <source>
        <strain evidence="2 3">M91</strain>
    </source>
</reference>
<keyword evidence="1" id="KW-0812">Transmembrane</keyword>
<accession>A0A554VH18</accession>